<feature type="transmembrane region" description="Helical" evidence="6">
    <location>
        <begin position="283"/>
        <end position="302"/>
    </location>
</feature>
<sequence>MAPQAEQMQIVVASSCYCFASVGMLLFNKFAVQDFPLECCLVWAQLFFAASCLSLFAFPYIHVGSARDLFRWCMVVPFYCGMLLTSILALKTAPMSLVIVLRNTSPLGTLLIERFYPEPLRISGFMLGSICLMIAGGVMYVTQLPAENWKGIGWVFLNSIIAVVDRLLQRLLLSKAPPEVGEEQCPVDISKTGITLINNMVGLLPVGIAAYAKGEIDKLPLVYGTLSHWDKFYIGMTCIIGLTISYTSIWAQSLISATSFLVMINANKFVIIGIEAFGMHSKALNHIQVFGASLTILGGVLYGKSRQWIEQEAEDANAKGNTMGDEGLKEVVMEDGPGPGHFTLHAPRRGKPCSPRSETLEPLDDQLRRSQLRCGGILKKGGAHVGGSR</sequence>
<keyword evidence="3 6" id="KW-1133">Transmembrane helix</keyword>
<organism evidence="7">
    <name type="scientific">Cladocopium goreaui</name>
    <dbReference type="NCBI Taxonomy" id="2562237"/>
    <lineage>
        <taxon>Eukaryota</taxon>
        <taxon>Sar</taxon>
        <taxon>Alveolata</taxon>
        <taxon>Dinophyceae</taxon>
        <taxon>Suessiales</taxon>
        <taxon>Symbiodiniaceae</taxon>
        <taxon>Cladocopium</taxon>
    </lineage>
</organism>
<feature type="transmembrane region" description="Helical" evidence="6">
    <location>
        <begin position="122"/>
        <end position="140"/>
    </location>
</feature>
<dbReference type="Proteomes" id="UP001152797">
    <property type="component" value="Unassembled WGS sequence"/>
</dbReference>
<keyword evidence="4 6" id="KW-0472">Membrane</keyword>
<comment type="subcellular location">
    <subcellularLocation>
        <location evidence="1">Membrane</location>
        <topology evidence="1">Multi-pass membrane protein</topology>
    </subcellularLocation>
</comment>
<evidence type="ECO:0000256" key="1">
    <source>
        <dbReference type="ARBA" id="ARBA00004141"/>
    </source>
</evidence>
<protein>
    <submittedName>
        <fullName evidence="8">GDP-mannose transporter GONST3 (Protein GOLGI NUCLEOTIDE SUGAR TRANSPORTER 3)</fullName>
    </submittedName>
</protein>
<name>A0A9P1M6I3_9DINO</name>
<dbReference type="EMBL" id="CAMXCT020006838">
    <property type="protein sequence ID" value="CAL1174248.1"/>
    <property type="molecule type" value="Genomic_DNA"/>
</dbReference>
<evidence type="ECO:0000313" key="9">
    <source>
        <dbReference type="Proteomes" id="UP001152797"/>
    </source>
</evidence>
<proteinExistence type="predicted"/>
<feature type="transmembrane region" description="Helical" evidence="6">
    <location>
        <begin position="152"/>
        <end position="173"/>
    </location>
</feature>
<evidence type="ECO:0000256" key="3">
    <source>
        <dbReference type="ARBA" id="ARBA00022989"/>
    </source>
</evidence>
<keyword evidence="8" id="KW-0762">Sugar transport</keyword>
<dbReference type="GO" id="GO:0016020">
    <property type="term" value="C:membrane"/>
    <property type="evidence" value="ECO:0007669"/>
    <property type="project" value="UniProtKB-SubCell"/>
</dbReference>
<feature type="transmembrane region" description="Helical" evidence="6">
    <location>
        <begin position="6"/>
        <end position="27"/>
    </location>
</feature>
<accession>A0A9P1M6I3</accession>
<dbReference type="EMBL" id="CAMXCT030006838">
    <property type="protein sequence ID" value="CAL4808185.1"/>
    <property type="molecule type" value="Genomic_DNA"/>
</dbReference>
<comment type="caution">
    <text evidence="7">The sequence shown here is derived from an EMBL/GenBank/DDBJ whole genome shotgun (WGS) entry which is preliminary data.</text>
</comment>
<evidence type="ECO:0000256" key="4">
    <source>
        <dbReference type="ARBA" id="ARBA00023136"/>
    </source>
</evidence>
<evidence type="ECO:0000256" key="2">
    <source>
        <dbReference type="ARBA" id="ARBA00022692"/>
    </source>
</evidence>
<gene>
    <name evidence="7" type="ORF">C1SCF055_LOCUS45253</name>
</gene>
<keyword evidence="9" id="KW-1185">Reference proteome</keyword>
<dbReference type="PANTHER" id="PTHR11132">
    <property type="entry name" value="SOLUTE CARRIER FAMILY 35"/>
    <property type="match status" value="1"/>
</dbReference>
<feature type="transmembrane region" description="Helical" evidence="6">
    <location>
        <begin position="232"/>
        <end position="251"/>
    </location>
</feature>
<feature type="transmembrane region" description="Helical" evidence="6">
    <location>
        <begin position="258"/>
        <end position="277"/>
    </location>
</feature>
<dbReference type="EMBL" id="CAMXCT010006838">
    <property type="protein sequence ID" value="CAI4020873.1"/>
    <property type="molecule type" value="Genomic_DNA"/>
</dbReference>
<feature type="transmembrane region" description="Helical" evidence="6">
    <location>
        <begin position="39"/>
        <end position="61"/>
    </location>
</feature>
<evidence type="ECO:0000313" key="7">
    <source>
        <dbReference type="EMBL" id="CAI4020873.1"/>
    </source>
</evidence>
<feature type="transmembrane region" description="Helical" evidence="6">
    <location>
        <begin position="194"/>
        <end position="212"/>
    </location>
</feature>
<feature type="region of interest" description="Disordered" evidence="5">
    <location>
        <begin position="339"/>
        <end position="363"/>
    </location>
</feature>
<reference evidence="7" key="1">
    <citation type="submission" date="2022-10" db="EMBL/GenBank/DDBJ databases">
        <authorList>
            <person name="Chen Y."/>
            <person name="Dougan E. K."/>
            <person name="Chan C."/>
            <person name="Rhodes N."/>
            <person name="Thang M."/>
        </authorList>
    </citation>
    <scope>NUCLEOTIDE SEQUENCE</scope>
</reference>
<reference evidence="8 9" key="2">
    <citation type="submission" date="2024-05" db="EMBL/GenBank/DDBJ databases">
        <authorList>
            <person name="Chen Y."/>
            <person name="Shah S."/>
            <person name="Dougan E. K."/>
            <person name="Thang M."/>
            <person name="Chan C."/>
        </authorList>
    </citation>
    <scope>NUCLEOTIDE SEQUENCE [LARGE SCALE GENOMIC DNA]</scope>
</reference>
<dbReference type="AlphaFoldDB" id="A0A9P1M6I3"/>
<evidence type="ECO:0000256" key="6">
    <source>
        <dbReference type="SAM" id="Phobius"/>
    </source>
</evidence>
<dbReference type="InterPro" id="IPR050186">
    <property type="entry name" value="TPT_transporter"/>
</dbReference>
<keyword evidence="2 6" id="KW-0812">Transmembrane</keyword>
<evidence type="ECO:0000313" key="8">
    <source>
        <dbReference type="EMBL" id="CAL4808185.1"/>
    </source>
</evidence>
<evidence type="ECO:0000256" key="5">
    <source>
        <dbReference type="SAM" id="MobiDB-lite"/>
    </source>
</evidence>
<dbReference type="OrthoDB" id="417037at2759"/>
<keyword evidence="8" id="KW-0813">Transport</keyword>
<feature type="transmembrane region" description="Helical" evidence="6">
    <location>
        <begin position="76"/>
        <end position="101"/>
    </location>
</feature>